<dbReference type="PROSITE" id="PS52038">
    <property type="entry name" value="TOPO_IB_2"/>
    <property type="match status" value="1"/>
</dbReference>
<dbReference type="eggNOG" id="COG3569">
    <property type="taxonomic scope" value="Bacteria"/>
</dbReference>
<reference evidence="9 10" key="1">
    <citation type="journal article" date="2010" name="Stand. Genomic Sci.">
        <title>Complete genome sequence of Intrasporangium calvum type strain (7 KIP).</title>
        <authorList>
            <person name="Del Rio T.G."/>
            <person name="Chertkov O."/>
            <person name="Yasawong M."/>
            <person name="Lucas S."/>
            <person name="Deshpande S."/>
            <person name="Cheng J.F."/>
            <person name="Detter C."/>
            <person name="Tapia R."/>
            <person name="Han C."/>
            <person name="Goodwin L."/>
            <person name="Pitluck S."/>
            <person name="Liolios K."/>
            <person name="Ivanova N."/>
            <person name="Mavromatis K."/>
            <person name="Pati A."/>
            <person name="Chen A."/>
            <person name="Palaniappan K."/>
            <person name="Land M."/>
            <person name="Hauser L."/>
            <person name="Chang Y.J."/>
            <person name="Jeffries C.D."/>
            <person name="Rohde M."/>
            <person name="Pukall R."/>
            <person name="Sikorski J."/>
            <person name="Goker M."/>
            <person name="Woyke T."/>
            <person name="Bristow J."/>
            <person name="Eisen J.A."/>
            <person name="Markowitz V."/>
            <person name="Hugenholtz P."/>
            <person name="Kyrpides N.C."/>
            <person name="Klenk H.P."/>
            <person name="Lapidus A."/>
        </authorList>
    </citation>
    <scope>NUCLEOTIDE SEQUENCE [LARGE SCALE GENOMIC DNA]</scope>
    <source>
        <strain evidence="10">ATCC 23552 / DSM 43043 / JCM 3097 / NBRC 12989 / 7 KIP</strain>
    </source>
</reference>
<dbReference type="InterPro" id="IPR013500">
    <property type="entry name" value="TopoI_cat_euk"/>
</dbReference>
<gene>
    <name evidence="9" type="ordered locus">Intca_0440</name>
</gene>
<dbReference type="SUPFAM" id="SSF56349">
    <property type="entry name" value="DNA breaking-rejoining enzymes"/>
    <property type="match status" value="1"/>
</dbReference>
<protein>
    <recommendedName>
        <fullName evidence="3">DNA topoisomerase</fullName>
        <ecNumber evidence="3">5.6.2.1</ecNumber>
    </recommendedName>
</protein>
<dbReference type="GO" id="GO:0003917">
    <property type="term" value="F:DNA topoisomerase type I (single strand cut, ATP-independent) activity"/>
    <property type="evidence" value="ECO:0007669"/>
    <property type="project" value="UniProtKB-EC"/>
</dbReference>
<feature type="domain" description="DNA topoisomerase I catalytic core eukaryotic-type" evidence="7">
    <location>
        <begin position="81"/>
        <end position="288"/>
    </location>
</feature>
<evidence type="ECO:0000259" key="7">
    <source>
        <dbReference type="Pfam" id="PF01028"/>
    </source>
</evidence>
<sequence length="345" mass="38542">MRLRRSDPGKPGLRRVRRGKGFVVVDTEGRRVDADTMARVKALVIPPAWEDVWVCPWPNGHIQAVGTDAAGRRQYLYHPAWHETRDRVKHERVVTLARRLPEARAEISRRLRRPGLGRERVGAVALRLLDAGLFRTGGEEYETENGSHGVATLRKDHVSVRGDVVSFCFPAKSGVEREAEVRDPALAKAVASLKRSRGPSERLLQYRTEGGAWCELTSTEINRDFKELVGDDYTVKDLRTWAGTVLAAAAFAERADHGPPASERVRKKVEREVMTLVSEHLGNTPAVARRSYVDSRVPDEYAAGRTIARALARASAADRRRLRRGDLAEVTDRAALERALVRLLS</sequence>
<accession>E6S8L9</accession>
<dbReference type="Gene3D" id="3.90.15.10">
    <property type="entry name" value="Topoisomerase I, Chain A, domain 3"/>
    <property type="match status" value="1"/>
</dbReference>
<dbReference type="InterPro" id="IPR011010">
    <property type="entry name" value="DNA_brk_join_enz"/>
</dbReference>
<dbReference type="GO" id="GO:0006265">
    <property type="term" value="P:DNA topological change"/>
    <property type="evidence" value="ECO:0007669"/>
    <property type="project" value="InterPro"/>
</dbReference>
<organism evidence="9 10">
    <name type="scientific">Intrasporangium calvum (strain ATCC 23552 / DSM 43043 / JCM 3097 / NBRC 12989 / NCIMB 10167 / NRRL B-3866 / 7 KIP)</name>
    <dbReference type="NCBI Taxonomy" id="710696"/>
    <lineage>
        <taxon>Bacteria</taxon>
        <taxon>Bacillati</taxon>
        <taxon>Actinomycetota</taxon>
        <taxon>Actinomycetes</taxon>
        <taxon>Micrococcales</taxon>
        <taxon>Intrasporangiaceae</taxon>
        <taxon>Intrasporangium</taxon>
    </lineage>
</organism>
<dbReference type="Gene3D" id="3.30.66.10">
    <property type="entry name" value="DNA topoisomerase I domain"/>
    <property type="match status" value="1"/>
</dbReference>
<comment type="similarity">
    <text evidence="2">Belongs to the type IB topoisomerase family.</text>
</comment>
<evidence type="ECO:0000256" key="2">
    <source>
        <dbReference type="ARBA" id="ARBA00006645"/>
    </source>
</evidence>
<dbReference type="GO" id="GO:0003677">
    <property type="term" value="F:DNA binding"/>
    <property type="evidence" value="ECO:0007669"/>
    <property type="project" value="UniProtKB-KW"/>
</dbReference>
<dbReference type="SUPFAM" id="SSF55869">
    <property type="entry name" value="DNA topoisomerase I domain"/>
    <property type="match status" value="1"/>
</dbReference>
<dbReference type="AlphaFoldDB" id="E6S8L9"/>
<evidence type="ECO:0000256" key="6">
    <source>
        <dbReference type="ARBA" id="ARBA00023235"/>
    </source>
</evidence>
<dbReference type="RefSeq" id="WP_013491309.1">
    <property type="nucleotide sequence ID" value="NC_014830.1"/>
</dbReference>
<dbReference type="Proteomes" id="UP000008914">
    <property type="component" value="Chromosome"/>
</dbReference>
<name>E6S8L9_INTC7</name>
<dbReference type="Gene3D" id="1.10.132.120">
    <property type="match status" value="1"/>
</dbReference>
<dbReference type="OrthoDB" id="9778962at2"/>
<feature type="domain" description="DNA topoisomerase IB N-terminal" evidence="8">
    <location>
        <begin position="21"/>
        <end position="68"/>
    </location>
</feature>
<dbReference type="InterPro" id="IPR001631">
    <property type="entry name" value="TopoI"/>
</dbReference>
<dbReference type="Pfam" id="PF01028">
    <property type="entry name" value="Topoisom_I"/>
    <property type="match status" value="1"/>
</dbReference>
<evidence type="ECO:0000313" key="10">
    <source>
        <dbReference type="Proteomes" id="UP000008914"/>
    </source>
</evidence>
<proteinExistence type="inferred from homology"/>
<evidence type="ECO:0000256" key="3">
    <source>
        <dbReference type="ARBA" id="ARBA00012891"/>
    </source>
</evidence>
<keyword evidence="5" id="KW-0238">DNA-binding</keyword>
<dbReference type="EC" id="5.6.2.1" evidence="3"/>
<comment type="catalytic activity">
    <reaction evidence="1">
        <text>ATP-independent breakage of single-stranded DNA, followed by passage and rejoining.</text>
        <dbReference type="EC" id="5.6.2.1"/>
    </reaction>
</comment>
<evidence type="ECO:0000259" key="8">
    <source>
        <dbReference type="Pfam" id="PF21338"/>
    </source>
</evidence>
<evidence type="ECO:0000256" key="4">
    <source>
        <dbReference type="ARBA" id="ARBA00023029"/>
    </source>
</evidence>
<dbReference type="EMBL" id="CP002343">
    <property type="protein sequence ID" value="ADU46988.1"/>
    <property type="molecule type" value="Genomic_DNA"/>
</dbReference>
<dbReference type="InterPro" id="IPR014711">
    <property type="entry name" value="TopoI_cat_a-hlx-sub_euk"/>
</dbReference>
<keyword evidence="10" id="KW-1185">Reference proteome</keyword>
<keyword evidence="6" id="KW-0413">Isomerase</keyword>
<keyword evidence="4" id="KW-0799">Topoisomerase</keyword>
<dbReference type="PRINTS" id="PR00416">
    <property type="entry name" value="EUTPISMRASEI"/>
</dbReference>
<dbReference type="InterPro" id="IPR049331">
    <property type="entry name" value="Top1B_N_bact"/>
</dbReference>
<evidence type="ECO:0000256" key="1">
    <source>
        <dbReference type="ARBA" id="ARBA00000213"/>
    </source>
</evidence>
<evidence type="ECO:0000313" key="9">
    <source>
        <dbReference type="EMBL" id="ADU46988.1"/>
    </source>
</evidence>
<dbReference type="Pfam" id="PF21338">
    <property type="entry name" value="Top1B_N_bact"/>
    <property type="match status" value="1"/>
</dbReference>
<evidence type="ECO:0000256" key="5">
    <source>
        <dbReference type="ARBA" id="ARBA00023125"/>
    </source>
</evidence>
<dbReference type="STRING" id="710696.Intca_0440"/>
<dbReference type="KEGG" id="ica:Intca_0440"/>
<dbReference type="InterPro" id="IPR035447">
    <property type="entry name" value="DNA_topo_I_N_sf"/>
</dbReference>
<dbReference type="HOGENOM" id="CLU_046978_1_1_11"/>